<keyword evidence="3" id="KW-1185">Reference proteome</keyword>
<organism evidence="2 3">
    <name type="scientific">Sneathiella sedimenti</name>
    <dbReference type="NCBI Taxonomy" id="2816034"/>
    <lineage>
        <taxon>Bacteria</taxon>
        <taxon>Pseudomonadati</taxon>
        <taxon>Pseudomonadota</taxon>
        <taxon>Alphaproteobacteria</taxon>
        <taxon>Sneathiellales</taxon>
        <taxon>Sneathiellaceae</taxon>
        <taxon>Sneathiella</taxon>
    </lineage>
</organism>
<comment type="caution">
    <text evidence="2">The sequence shown here is derived from an EMBL/GenBank/DDBJ whole genome shotgun (WGS) entry which is preliminary data.</text>
</comment>
<evidence type="ECO:0000313" key="2">
    <source>
        <dbReference type="EMBL" id="MBO0332775.1"/>
    </source>
</evidence>
<protein>
    <submittedName>
        <fullName evidence="2">Uncharacterized protein</fullName>
    </submittedName>
</protein>
<dbReference type="Proteomes" id="UP000664761">
    <property type="component" value="Unassembled WGS sequence"/>
</dbReference>
<name>A0ABS3F2M8_9PROT</name>
<sequence length="287" mass="30116">MSINAVTHDPYAYLDRALPNDRVALYVPKERLDENGNKVADEDGFGDDGFGFDDFLDIINPLQHIPGISSLYREITGDEISPGARSIGGTIYGGAIGLAVSLVNSAVEEATGKDVGEHVISLFSTDEDEAAPVEMIASTAPPAIEESPDAAVAATRTSPVAPAPVAAAPVAAAPVVSAPLEAPVTPAQDIPEMPVSEKLPLASPIGLEWKGDKPALLQQLENAKTQNLSEEQLHAVFRSFNTAPSALEIPPADAKAASAAYQKAASATEQLVRPDNRTNWPQERPAP</sequence>
<dbReference type="EMBL" id="JAFLNC010000001">
    <property type="protein sequence ID" value="MBO0332775.1"/>
    <property type="molecule type" value="Genomic_DNA"/>
</dbReference>
<feature type="region of interest" description="Disordered" evidence="1">
    <location>
        <begin position="266"/>
        <end position="287"/>
    </location>
</feature>
<reference evidence="2 3" key="1">
    <citation type="submission" date="2021-03" db="EMBL/GenBank/DDBJ databases">
        <title>Sneathiella sp. CAU 1612 isolated from Kang Won-do.</title>
        <authorList>
            <person name="Kim W."/>
        </authorList>
    </citation>
    <scope>NUCLEOTIDE SEQUENCE [LARGE SCALE GENOMIC DNA]</scope>
    <source>
        <strain evidence="2 3">CAU 1612</strain>
    </source>
</reference>
<evidence type="ECO:0000313" key="3">
    <source>
        <dbReference type="Proteomes" id="UP000664761"/>
    </source>
</evidence>
<dbReference type="RefSeq" id="WP_207042503.1">
    <property type="nucleotide sequence ID" value="NZ_JAFLNC010000001.1"/>
</dbReference>
<evidence type="ECO:0000256" key="1">
    <source>
        <dbReference type="SAM" id="MobiDB-lite"/>
    </source>
</evidence>
<gene>
    <name evidence="2" type="ORF">J0X12_04060</name>
</gene>
<proteinExistence type="predicted"/>
<accession>A0ABS3F2M8</accession>